<sequence length="633" mass="65558">MASASGVSGRRWAGALGSALTVLLAAGCATMPDSGSPEAVAPPQGAGADQGVQVRVLPMPPRDGLTPAEVLQNFLDASSADEADYKTAKEYLTGDALTTWQPDSGAVVLNSTTLPKPPTDTGTGQTVLTISSHQIGTLDTKHTYHATDDTFTGNFTLVNAAKDAKDGSKEAPAHAQWRIASLPTGLVLDATSFRNAYEQVDRYFLTKPDPQAAGSDLSALVPDPVYVRRRIDPASAAARALAQGASAWLAPAVRSAFDDTRPADTVNTDDPRNPKLQVDGVDCQVSQQQCHQMAAQLYFTLASLTGSGTLDRVTVVSKHGSADLTTAAAKNSPYAPGMLAGSGRGAYVRNAETGQLARLQPIVGTLVPVSGVLGEARLPGALQPTGGTAGPYAVRRDDGAAAVVGGDGKDLYLPGLDDAGKALGPAVITSRAPRPDEGLASPSWDGYGDLFVVDRDPAAPKVLMNRGQVTVTVAMDSLADGQAVDGLRVSSDGTRVALLVRSGTTHTLEIGRIDRAGTAQAPTVAITALRQVAPAQLSDVASVSWADPDTLLVLGKEADGLMQLHYLSTDGSSTLDNALLADNMTVVAASEARTDTVLGDAKDQDHTVYGLFGPAQPQWRIVGKGWALPSYPD</sequence>
<feature type="domain" description="Lipoprotein LpqB C-terminal" evidence="1">
    <location>
        <begin position="376"/>
        <end position="632"/>
    </location>
</feature>
<gene>
    <name evidence="3" type="ORF">E6W39_26815</name>
</gene>
<evidence type="ECO:0000313" key="4">
    <source>
        <dbReference type="Proteomes" id="UP000319103"/>
    </source>
</evidence>
<dbReference type="SUPFAM" id="SSF82171">
    <property type="entry name" value="DPP6 N-terminal domain-like"/>
    <property type="match status" value="1"/>
</dbReference>
<protein>
    <submittedName>
        <fullName evidence="3">Uncharacterized protein</fullName>
    </submittedName>
</protein>
<evidence type="ECO:0000313" key="3">
    <source>
        <dbReference type="EMBL" id="TQF05191.1"/>
    </source>
</evidence>
<dbReference type="RefSeq" id="WP_141635693.1">
    <property type="nucleotide sequence ID" value="NZ_VIGB01000003.1"/>
</dbReference>
<comment type="caution">
    <text evidence="3">The sequence shown here is derived from an EMBL/GenBank/DDBJ whole genome shotgun (WGS) entry which is preliminary data.</text>
</comment>
<evidence type="ECO:0000259" key="2">
    <source>
        <dbReference type="Pfam" id="PF25976"/>
    </source>
</evidence>
<dbReference type="Proteomes" id="UP000319103">
    <property type="component" value="Unassembled WGS sequence"/>
</dbReference>
<dbReference type="AlphaFoldDB" id="A0A540W841"/>
<dbReference type="OrthoDB" id="3226781at2"/>
<proteinExistence type="predicted"/>
<dbReference type="InterPro" id="IPR059026">
    <property type="entry name" value="LpqB_N"/>
</dbReference>
<dbReference type="InterPro" id="IPR018910">
    <property type="entry name" value="LpqB_C"/>
</dbReference>
<organism evidence="3 4">
    <name type="scientific">Kitasatospora acidiphila</name>
    <dbReference type="NCBI Taxonomy" id="2567942"/>
    <lineage>
        <taxon>Bacteria</taxon>
        <taxon>Bacillati</taxon>
        <taxon>Actinomycetota</taxon>
        <taxon>Actinomycetes</taxon>
        <taxon>Kitasatosporales</taxon>
        <taxon>Streptomycetaceae</taxon>
        <taxon>Kitasatospora</taxon>
    </lineage>
</organism>
<feature type="domain" description="Lipoprotein LpqB N-terminal" evidence="2">
    <location>
        <begin position="60"/>
        <end position="194"/>
    </location>
</feature>
<dbReference type="Pfam" id="PF10647">
    <property type="entry name" value="Gmad1"/>
    <property type="match status" value="1"/>
</dbReference>
<reference evidence="3 4" key="1">
    <citation type="submission" date="2019-06" db="EMBL/GenBank/DDBJ databases">
        <title>Description of Kitasatospora acidophila sp. nov. isolated from pine grove soil, and reclassification of Streptomyces novaecaesareae to Kitasatospora novaeceasareae comb. nov.</title>
        <authorList>
            <person name="Kim M.J."/>
        </authorList>
    </citation>
    <scope>NUCLEOTIDE SEQUENCE [LARGE SCALE GENOMIC DNA]</scope>
    <source>
        <strain evidence="3 4">MMS16-CNU292</strain>
    </source>
</reference>
<keyword evidence="4" id="KW-1185">Reference proteome</keyword>
<evidence type="ECO:0000259" key="1">
    <source>
        <dbReference type="Pfam" id="PF10647"/>
    </source>
</evidence>
<accession>A0A540W841</accession>
<dbReference type="Pfam" id="PF25976">
    <property type="entry name" value="LpqB_N"/>
    <property type="match status" value="1"/>
</dbReference>
<dbReference type="EMBL" id="VIGB01000003">
    <property type="protein sequence ID" value="TQF05191.1"/>
    <property type="molecule type" value="Genomic_DNA"/>
</dbReference>
<name>A0A540W841_9ACTN</name>